<dbReference type="AlphaFoldDB" id="R7ZVB5"/>
<evidence type="ECO:0000313" key="2">
    <source>
        <dbReference type="EMBL" id="EON77973.1"/>
    </source>
</evidence>
<reference evidence="2 3" key="1">
    <citation type="submission" date="2013-02" db="EMBL/GenBank/DDBJ databases">
        <title>A novel strain isolated from Lonar lake, Maharashtra, India.</title>
        <authorList>
            <person name="Singh A."/>
        </authorList>
    </citation>
    <scope>NUCLEOTIDE SEQUENCE [LARGE SCALE GENOMIC DNA]</scope>
    <source>
        <strain evidence="2 3">AK24</strain>
    </source>
</reference>
<proteinExistence type="predicted"/>
<gene>
    <name evidence="2" type="ORF">ADIS_1512</name>
</gene>
<name>R7ZVB5_9BACT</name>
<dbReference type="EMBL" id="AQHR01000044">
    <property type="protein sequence ID" value="EON77973.1"/>
    <property type="molecule type" value="Genomic_DNA"/>
</dbReference>
<organism evidence="2 3">
    <name type="scientific">Lunatimonas lonarensis</name>
    <dbReference type="NCBI Taxonomy" id="1232681"/>
    <lineage>
        <taxon>Bacteria</taxon>
        <taxon>Pseudomonadati</taxon>
        <taxon>Bacteroidota</taxon>
        <taxon>Cytophagia</taxon>
        <taxon>Cytophagales</taxon>
        <taxon>Cyclobacteriaceae</taxon>
    </lineage>
</organism>
<evidence type="ECO:0000313" key="3">
    <source>
        <dbReference type="Proteomes" id="UP000013909"/>
    </source>
</evidence>
<evidence type="ECO:0000256" key="1">
    <source>
        <dbReference type="SAM" id="MobiDB-lite"/>
    </source>
</evidence>
<feature type="region of interest" description="Disordered" evidence="1">
    <location>
        <begin position="23"/>
        <end position="45"/>
    </location>
</feature>
<protein>
    <submittedName>
        <fullName evidence="2">Uncharacterized protein</fullName>
    </submittedName>
</protein>
<feature type="region of interest" description="Disordered" evidence="1">
    <location>
        <begin position="79"/>
        <end position="103"/>
    </location>
</feature>
<accession>R7ZVB5</accession>
<dbReference type="STRING" id="1232681.ADIS_1512"/>
<comment type="caution">
    <text evidence="2">The sequence shown here is derived from an EMBL/GenBank/DDBJ whole genome shotgun (WGS) entry which is preliminary data.</text>
</comment>
<keyword evidence="3" id="KW-1185">Reference proteome</keyword>
<dbReference type="Proteomes" id="UP000013909">
    <property type="component" value="Unassembled WGS sequence"/>
</dbReference>
<sequence length="103" mass="11635">MNPVKKPVNEIGYTGFICEKRIPTRPIKQSHSGGMPPREKPPIQESIISSNRPSVLEFFPKKGRFDKILQNKLVQNGQLRRNDKKTTGRQGIALTDSCGIPRH</sequence>